<reference evidence="3" key="2">
    <citation type="submission" date="2017-12" db="EMBL/GenBank/DDBJ databases">
        <title>Genome sequence of the Bar-tailed Godwit (Limosa lapponica baueri).</title>
        <authorList>
            <person name="Lima N.C.B."/>
            <person name="Parody-Merino A.M."/>
            <person name="Battley P.F."/>
            <person name="Fidler A.E."/>
            <person name="Prosdocimi F."/>
        </authorList>
    </citation>
    <scope>NUCLEOTIDE SEQUENCE [LARGE SCALE GENOMIC DNA]</scope>
</reference>
<evidence type="ECO:0000313" key="2">
    <source>
        <dbReference type="EMBL" id="PKU32228.1"/>
    </source>
</evidence>
<feature type="region of interest" description="Disordered" evidence="1">
    <location>
        <begin position="1"/>
        <end position="46"/>
    </location>
</feature>
<feature type="compositionally biased region" description="Basic and acidic residues" evidence="1">
    <location>
        <begin position="33"/>
        <end position="46"/>
    </location>
</feature>
<keyword evidence="3" id="KW-1185">Reference proteome</keyword>
<organism evidence="2 3">
    <name type="scientific">Limosa lapponica baueri</name>
    <dbReference type="NCBI Taxonomy" id="1758121"/>
    <lineage>
        <taxon>Eukaryota</taxon>
        <taxon>Metazoa</taxon>
        <taxon>Chordata</taxon>
        <taxon>Craniata</taxon>
        <taxon>Vertebrata</taxon>
        <taxon>Euteleostomi</taxon>
        <taxon>Archelosauria</taxon>
        <taxon>Archosauria</taxon>
        <taxon>Dinosauria</taxon>
        <taxon>Saurischia</taxon>
        <taxon>Theropoda</taxon>
        <taxon>Coelurosauria</taxon>
        <taxon>Aves</taxon>
        <taxon>Neognathae</taxon>
        <taxon>Neoaves</taxon>
        <taxon>Charadriiformes</taxon>
        <taxon>Scolopacidae</taxon>
        <taxon>Limosa</taxon>
    </lineage>
</organism>
<accession>A0A2I0TEJ9</accession>
<sequence>MERGFRSRRQTGPPFLPRELQKGTEPRNVNQLKGRDNREAKRSGQEKFRCIRILLSQPDADVLQINSNRMKP</sequence>
<dbReference type="AlphaFoldDB" id="A0A2I0TEJ9"/>
<name>A0A2I0TEJ9_LIMLA</name>
<protein>
    <submittedName>
        <fullName evidence="2">Uncharacterized protein</fullName>
    </submittedName>
</protein>
<dbReference type="Proteomes" id="UP000233556">
    <property type="component" value="Unassembled WGS sequence"/>
</dbReference>
<evidence type="ECO:0000313" key="3">
    <source>
        <dbReference type="Proteomes" id="UP000233556"/>
    </source>
</evidence>
<proteinExistence type="predicted"/>
<gene>
    <name evidence="2" type="ORF">llap_17468</name>
</gene>
<evidence type="ECO:0000256" key="1">
    <source>
        <dbReference type="SAM" id="MobiDB-lite"/>
    </source>
</evidence>
<dbReference type="EMBL" id="KZ511621">
    <property type="protein sequence ID" value="PKU32228.1"/>
    <property type="molecule type" value="Genomic_DNA"/>
</dbReference>
<reference evidence="3" key="1">
    <citation type="submission" date="2017-11" db="EMBL/GenBank/DDBJ databases">
        <authorList>
            <person name="Lima N.C."/>
            <person name="Parody-Merino A.M."/>
            <person name="Battley P.F."/>
            <person name="Fidler A.E."/>
            <person name="Prosdocimi F."/>
        </authorList>
    </citation>
    <scope>NUCLEOTIDE SEQUENCE [LARGE SCALE GENOMIC DNA]</scope>
</reference>